<reference evidence="2" key="2">
    <citation type="submission" date="2025-08" db="UniProtKB">
        <authorList>
            <consortium name="Ensembl"/>
        </authorList>
    </citation>
    <scope>IDENTIFICATION</scope>
</reference>
<accession>A0A9L0IW56</accession>
<dbReference type="PANTHER" id="PTHR16676">
    <property type="entry name" value="SIGNAL TRANSDUCER CD24"/>
    <property type="match status" value="1"/>
</dbReference>
<dbReference type="GeneTree" id="ENSGT00390000018829"/>
<evidence type="ECO:0000256" key="1">
    <source>
        <dbReference type="SAM" id="MobiDB-lite"/>
    </source>
</evidence>
<dbReference type="GO" id="GO:0001775">
    <property type="term" value="P:cell activation"/>
    <property type="evidence" value="ECO:0007669"/>
    <property type="project" value="TreeGrafter"/>
</dbReference>
<reference evidence="2 3" key="1">
    <citation type="journal article" date="2020" name="Nat. Commun.">
        <title>Donkey genomes provide new insights into domestication and selection for coat color.</title>
        <authorList>
            <person name="Wang"/>
            <person name="C."/>
            <person name="Li"/>
            <person name="H."/>
            <person name="Guo"/>
            <person name="Y."/>
            <person name="Huang"/>
            <person name="J."/>
            <person name="Sun"/>
            <person name="Y."/>
            <person name="Min"/>
            <person name="J."/>
            <person name="Wang"/>
            <person name="J."/>
            <person name="Fang"/>
            <person name="X."/>
            <person name="Zhao"/>
            <person name="Z."/>
            <person name="Wang"/>
            <person name="S."/>
            <person name="Zhang"/>
            <person name="Y."/>
            <person name="Liu"/>
            <person name="Q."/>
            <person name="Jiang"/>
            <person name="Q."/>
            <person name="Wang"/>
            <person name="X."/>
            <person name="Guo"/>
            <person name="Y."/>
            <person name="Yang"/>
            <person name="C."/>
            <person name="Wang"/>
            <person name="Y."/>
            <person name="Tian"/>
            <person name="F."/>
            <person name="Zhuang"/>
            <person name="G."/>
            <person name="Fan"/>
            <person name="Y."/>
            <person name="Gao"/>
            <person name="Q."/>
            <person name="Li"/>
            <person name="Y."/>
            <person name="Ju"/>
            <person name="Z."/>
            <person name="Li"/>
            <person name="J."/>
            <person name="Li"/>
            <person name="R."/>
            <person name="Hou"/>
            <person name="M."/>
            <person name="Yang"/>
            <person name="G."/>
            <person name="Liu"/>
            <person name="G."/>
            <person name="Liu"/>
            <person name="W."/>
            <person name="Guo"/>
            <person name="J."/>
            <person name="Pan"/>
            <person name="S."/>
            <person name="Fan"/>
            <person name="G."/>
            <person name="Zhang"/>
            <person name="W."/>
            <person name="Zhang"/>
            <person name="R."/>
            <person name="Yu"/>
            <person name="J."/>
            <person name="Zhang"/>
            <person name="X."/>
            <person name="Yin"/>
            <person name="Q."/>
            <person name="Ji"/>
            <person name="C."/>
            <person name="Jin"/>
            <person name="Y."/>
            <person name="Yue"/>
            <person name="G."/>
            <person name="Liu"/>
            <person name="M."/>
            <person name="Xu"/>
            <person name="J."/>
            <person name="Liu"/>
            <person name="S."/>
            <person name="Jordana"/>
            <person name="J."/>
            <person name="Noce"/>
            <person name="A."/>
            <person name="Amills"/>
            <person name="M."/>
            <person name="Wu"/>
            <person name="D.D."/>
            <person name="Li"/>
            <person name="S."/>
            <person name="Zhou"/>
            <person name="X. and Zhong"/>
            <person name="J."/>
        </authorList>
    </citation>
    <scope>NUCLEOTIDE SEQUENCE [LARGE SCALE GENOMIC DNA]</scope>
</reference>
<dbReference type="PANTHER" id="PTHR16676:SF0">
    <property type="entry name" value="SIGNAL TRANSDUCER CD24"/>
    <property type="match status" value="1"/>
</dbReference>
<dbReference type="GO" id="GO:0022407">
    <property type="term" value="P:regulation of cell-cell adhesion"/>
    <property type="evidence" value="ECO:0007669"/>
    <property type="project" value="TreeGrafter"/>
</dbReference>
<dbReference type="GO" id="GO:0030296">
    <property type="term" value="F:protein tyrosine kinase activator activity"/>
    <property type="evidence" value="ECO:0007669"/>
    <property type="project" value="TreeGrafter"/>
</dbReference>
<feature type="compositionally biased region" description="Low complexity" evidence="1">
    <location>
        <begin position="50"/>
        <end position="61"/>
    </location>
</feature>
<evidence type="ECO:0000313" key="3">
    <source>
        <dbReference type="Proteomes" id="UP000694387"/>
    </source>
</evidence>
<protein>
    <recommendedName>
        <fullName evidence="4">Signal transducer CD24</fullName>
    </recommendedName>
</protein>
<evidence type="ECO:0008006" key="4">
    <source>
        <dbReference type="Google" id="ProtNLM"/>
    </source>
</evidence>
<dbReference type="Proteomes" id="UP000694387">
    <property type="component" value="Chromosome 24"/>
</dbReference>
<reference evidence="2" key="3">
    <citation type="submission" date="2025-09" db="UniProtKB">
        <authorList>
            <consortium name="Ensembl"/>
        </authorList>
    </citation>
    <scope>IDENTIFICATION</scope>
</reference>
<sequence length="198" mass="20654">EPWRPAPASLADQPAKSTRGAAPSPRQARGPHKARTVPLPLGREFENSRAEGAPGPGPRATRAAVRAVGGGCAPHPRRRLLFRWGQLAGPALHLSCAGPQPAVLHAPSFQRYVSRADGVDMGRAMVARLGLGLLLLALLLPTQIYSNQTTVATTSSNSSQSTSAAPNPATATTHSNGGTLQSTASLFVISFSLLHLYC</sequence>
<proteinExistence type="predicted"/>
<feature type="region of interest" description="Disordered" evidence="1">
    <location>
        <begin position="1"/>
        <end position="61"/>
    </location>
</feature>
<keyword evidence="3" id="KW-1185">Reference proteome</keyword>
<feature type="region of interest" description="Disordered" evidence="1">
    <location>
        <begin position="153"/>
        <end position="176"/>
    </location>
</feature>
<dbReference type="GO" id="GO:0009897">
    <property type="term" value="C:external side of plasma membrane"/>
    <property type="evidence" value="ECO:0007669"/>
    <property type="project" value="TreeGrafter"/>
</dbReference>
<dbReference type="InterPro" id="IPR028029">
    <property type="entry name" value="CD24"/>
</dbReference>
<dbReference type="GO" id="GO:0045121">
    <property type="term" value="C:membrane raft"/>
    <property type="evidence" value="ECO:0007669"/>
    <property type="project" value="TreeGrafter"/>
</dbReference>
<dbReference type="AlphaFoldDB" id="A0A9L0IW56"/>
<dbReference type="Ensembl" id="ENSEAST00005074465.1">
    <property type="protein sequence ID" value="ENSEASP00005045114.1"/>
    <property type="gene ID" value="ENSEASG00005006439.2"/>
</dbReference>
<organism evidence="2 3">
    <name type="scientific">Equus asinus</name>
    <name type="common">Donkey</name>
    <name type="synonym">Equus africanus asinus</name>
    <dbReference type="NCBI Taxonomy" id="9793"/>
    <lineage>
        <taxon>Eukaryota</taxon>
        <taxon>Metazoa</taxon>
        <taxon>Chordata</taxon>
        <taxon>Craniata</taxon>
        <taxon>Vertebrata</taxon>
        <taxon>Euteleostomi</taxon>
        <taxon>Mammalia</taxon>
        <taxon>Eutheria</taxon>
        <taxon>Laurasiatheria</taxon>
        <taxon>Perissodactyla</taxon>
        <taxon>Equidae</taxon>
        <taxon>Equus</taxon>
    </lineage>
</organism>
<evidence type="ECO:0000313" key="2">
    <source>
        <dbReference type="Ensembl" id="ENSEASP00005045114.1"/>
    </source>
</evidence>
<dbReference type="GO" id="GO:0007155">
    <property type="term" value="P:cell adhesion"/>
    <property type="evidence" value="ECO:0007669"/>
    <property type="project" value="InterPro"/>
</dbReference>
<name>A0A9L0IW56_EQUAS</name>
<dbReference type="Pfam" id="PF14984">
    <property type="entry name" value="CD24"/>
    <property type="match status" value="1"/>
</dbReference>